<dbReference type="Gene3D" id="2.60.40.1080">
    <property type="match status" value="1"/>
</dbReference>
<evidence type="ECO:0000313" key="2">
    <source>
        <dbReference type="EMBL" id="UEL47877.1"/>
    </source>
</evidence>
<dbReference type="Proteomes" id="UP001198983">
    <property type="component" value="Chromosome"/>
</dbReference>
<dbReference type="KEGG" id="tem:JW646_00040"/>
<keyword evidence="3" id="KW-1185">Reference proteome</keyword>
<name>A0AAX2ZHM6_9FIRM</name>
<dbReference type="RefSeq" id="WP_228416182.1">
    <property type="nucleotide sequence ID" value="NZ_CP081135.1"/>
</dbReference>
<dbReference type="Pfam" id="PF02368">
    <property type="entry name" value="Big_2"/>
    <property type="match status" value="1"/>
</dbReference>
<reference evidence="2 3" key="1">
    <citation type="journal article" date="2023" name="Int. J. Syst. Evol. Microbiol.">
        <title>Terrisporobacter hibernicus sp. nov., isolated from bovine faeces in Northern Ireland.</title>
        <authorList>
            <person name="Mitchell M."/>
            <person name="Nguyen S.V."/>
            <person name="Connor M."/>
            <person name="Fairley D.J."/>
            <person name="Donoghue O."/>
            <person name="Marshall H."/>
            <person name="Koolman L."/>
            <person name="McMullan G."/>
            <person name="Schaffer K.E."/>
            <person name="McGrath J.W."/>
            <person name="Fanning S."/>
        </authorList>
    </citation>
    <scope>NUCLEOTIDE SEQUENCE [LARGE SCALE GENOMIC DNA]</scope>
    <source>
        <strain evidence="2 3">MCA3</strain>
    </source>
</reference>
<evidence type="ECO:0000313" key="3">
    <source>
        <dbReference type="Proteomes" id="UP001198983"/>
    </source>
</evidence>
<dbReference type="AlphaFoldDB" id="A0AAX2ZHM6"/>
<dbReference type="SUPFAM" id="SSF49373">
    <property type="entry name" value="Invasin/intimin cell-adhesion fragments"/>
    <property type="match status" value="1"/>
</dbReference>
<feature type="domain" description="BIG2" evidence="1">
    <location>
        <begin position="326"/>
        <end position="399"/>
    </location>
</feature>
<gene>
    <name evidence="2" type="ORF">JW646_00040</name>
</gene>
<dbReference type="InterPro" id="IPR008964">
    <property type="entry name" value="Invasin/intimin_cell_adhesion"/>
</dbReference>
<organism evidence="2 3">
    <name type="scientific">Terrisporobacter hibernicus</name>
    <dbReference type="NCBI Taxonomy" id="2813371"/>
    <lineage>
        <taxon>Bacteria</taxon>
        <taxon>Bacillati</taxon>
        <taxon>Bacillota</taxon>
        <taxon>Clostridia</taxon>
        <taxon>Peptostreptococcales</taxon>
        <taxon>Peptostreptococcaceae</taxon>
        <taxon>Terrisporobacter</taxon>
    </lineage>
</organism>
<dbReference type="InterPro" id="IPR003343">
    <property type="entry name" value="Big_2"/>
</dbReference>
<sequence length="568" mass="59659">MDISKGNIEILQSGYYEITGETDINNIYVKAQATIVLDNVTIDLNKKNISKGAIIIDKSSDVTLIIKNKNVLKSGYNYAGIQLIGRSKLTIREDTLLNQYNELYIQSGETAAGIGSGFGGDYLGDIIIENGNIVIVSLRDGAGIGGGNGLNGGGDFIGSLTISGGNINITQGYGGGAGIGGGSNGSLVGRVEVNNGILLSNVDEAGIGAGIGGGYNGNFEGTVIINGGNITSVGGEGCAGIGAGIGNTIRGNFTGEVKINGGNVVAIGGVYDTYGGGAGIGSGFKGNFSGEIKLNAGFIEARGGSKGSDFGSGTGGESVGDITAKVKSIDVIPDFLDLQIGESEKVVSQVTLVATVQGSLPDYSKVTYTSRDTNVAVVDSSGLVTAVDNGNTEIIVTSVIDKNKFTICYVSVNSSITIIGDIDLLISIPKNEIQPSELYNIVCYGNNPIITYKYKDSCIKEFDVYVNVPCCKNPVLGKGQYKNIVVCITVDYSIALYSGSDCLQNLLIYALEFDNFSTNLNFCTSINEDIDTSKFKIIIMPYYELDTNYSQKYYMFKIRGHIGLYKIM</sequence>
<evidence type="ECO:0000259" key="1">
    <source>
        <dbReference type="Pfam" id="PF02368"/>
    </source>
</evidence>
<proteinExistence type="predicted"/>
<accession>A0AAX2ZHM6</accession>
<protein>
    <submittedName>
        <fullName evidence="2">Ig-like domain-containing protein</fullName>
    </submittedName>
</protein>
<dbReference type="EMBL" id="CP081135">
    <property type="protein sequence ID" value="UEL47877.1"/>
    <property type="molecule type" value="Genomic_DNA"/>
</dbReference>